<name>A0A2T5J6A7_9SPHI</name>
<reference evidence="1 2" key="1">
    <citation type="submission" date="2018-04" db="EMBL/GenBank/DDBJ databases">
        <title>Genomic Encyclopedia of Archaeal and Bacterial Type Strains, Phase II (KMG-II): from individual species to whole genera.</title>
        <authorList>
            <person name="Goeker M."/>
        </authorList>
    </citation>
    <scope>NUCLEOTIDE SEQUENCE [LARGE SCALE GENOMIC DNA]</scope>
    <source>
        <strain evidence="1 2">DSM 26809</strain>
    </source>
</reference>
<accession>A0A2T5J6A7</accession>
<sequence>MSACNVSIPFTGSAQAFVQNLKTKVTAQNGSFSGDENSGTISVSVFGATLGGSYTINGQQIDIVIDKKPIFVGCKQIEGYLAANL</sequence>
<dbReference type="AlphaFoldDB" id="A0A2T5J6A7"/>
<proteinExistence type="predicted"/>
<evidence type="ECO:0000313" key="2">
    <source>
        <dbReference type="Proteomes" id="UP000244168"/>
    </source>
</evidence>
<organism evidence="1 2">
    <name type="scientific">Mucilaginibacter yixingensis</name>
    <dbReference type="NCBI Taxonomy" id="1295612"/>
    <lineage>
        <taxon>Bacteria</taxon>
        <taxon>Pseudomonadati</taxon>
        <taxon>Bacteroidota</taxon>
        <taxon>Sphingobacteriia</taxon>
        <taxon>Sphingobacteriales</taxon>
        <taxon>Sphingobacteriaceae</taxon>
        <taxon>Mucilaginibacter</taxon>
    </lineage>
</organism>
<dbReference type="Proteomes" id="UP000244168">
    <property type="component" value="Unassembled WGS sequence"/>
</dbReference>
<comment type="caution">
    <text evidence="1">The sequence shown here is derived from an EMBL/GenBank/DDBJ whole genome shotgun (WGS) entry which is preliminary data.</text>
</comment>
<evidence type="ECO:0000313" key="1">
    <source>
        <dbReference type="EMBL" id="PTQ94067.1"/>
    </source>
</evidence>
<dbReference type="RefSeq" id="WP_107830431.1">
    <property type="nucleotide sequence ID" value="NZ_CP160205.1"/>
</dbReference>
<gene>
    <name evidence="1" type="ORF">C8P68_107130</name>
</gene>
<protein>
    <submittedName>
        <fullName evidence="1">Uncharacterized protein</fullName>
    </submittedName>
</protein>
<dbReference type="OrthoDB" id="8818984at2"/>
<dbReference type="EMBL" id="QAOQ01000007">
    <property type="protein sequence ID" value="PTQ94067.1"/>
    <property type="molecule type" value="Genomic_DNA"/>
</dbReference>
<keyword evidence="2" id="KW-1185">Reference proteome</keyword>